<dbReference type="GO" id="GO:0005737">
    <property type="term" value="C:cytoplasm"/>
    <property type="evidence" value="ECO:0007669"/>
    <property type="project" value="TreeGrafter"/>
</dbReference>
<sequence>MSHSASEATQNVLNFVESLPIVDDEKNLGFVCNLQKERDVLPKHVVPAHYFISITPDLVKNFQFVGRVEIDLIVKEEADLIIMNALDLSFSKVQLKNGTDTVDIKTSDVTYNTKKQQVRVQLPKKLSPKTTPQLCIDYTGIVGNNLKGFYRSNLLQIVCNLVAKEVQQRGSANDIDIKKLYKIDGEWAYCGVTQFEATDARRAFPCWDEPNVKATFTLELTVPNDLVCLSNMPGTYFFLTQESEFDQTKILKKIVIETDVKVMDSMKTVLFDKTP</sequence>
<dbReference type="Gene3D" id="2.60.40.1730">
    <property type="entry name" value="tricorn interacting facor f3 domain"/>
    <property type="match status" value="1"/>
</dbReference>
<dbReference type="EMBL" id="ASPP01003310">
    <property type="protein sequence ID" value="ETO33549.1"/>
    <property type="molecule type" value="Genomic_DNA"/>
</dbReference>
<dbReference type="AlphaFoldDB" id="X6P633"/>
<dbReference type="GO" id="GO:0016020">
    <property type="term" value="C:membrane"/>
    <property type="evidence" value="ECO:0007669"/>
    <property type="project" value="TreeGrafter"/>
</dbReference>
<dbReference type="Pfam" id="PF17900">
    <property type="entry name" value="Peptidase_M1_N"/>
    <property type="match status" value="1"/>
</dbReference>
<proteinExistence type="predicted"/>
<dbReference type="InterPro" id="IPR042097">
    <property type="entry name" value="Aminopeptidase_N-like_N_sf"/>
</dbReference>
<gene>
    <name evidence="2" type="ORF">RFI_03556</name>
</gene>
<dbReference type="GO" id="GO:0070006">
    <property type="term" value="F:metalloaminopeptidase activity"/>
    <property type="evidence" value="ECO:0007669"/>
    <property type="project" value="TreeGrafter"/>
</dbReference>
<dbReference type="GO" id="GO:0008270">
    <property type="term" value="F:zinc ion binding"/>
    <property type="evidence" value="ECO:0007669"/>
    <property type="project" value="TreeGrafter"/>
</dbReference>
<dbReference type="GO" id="GO:0006508">
    <property type="term" value="P:proteolysis"/>
    <property type="evidence" value="ECO:0007669"/>
    <property type="project" value="TreeGrafter"/>
</dbReference>
<feature type="domain" description="Aminopeptidase N-like N-terminal" evidence="1">
    <location>
        <begin position="46"/>
        <end position="234"/>
    </location>
</feature>
<dbReference type="SUPFAM" id="SSF63737">
    <property type="entry name" value="Leukotriene A4 hydrolase N-terminal domain"/>
    <property type="match status" value="2"/>
</dbReference>
<dbReference type="OrthoDB" id="10031169at2759"/>
<dbReference type="InterPro" id="IPR045357">
    <property type="entry name" value="Aminopeptidase_N-like_N"/>
</dbReference>
<name>X6P633_RETFI</name>
<evidence type="ECO:0000313" key="2">
    <source>
        <dbReference type="EMBL" id="ETO33549.1"/>
    </source>
</evidence>
<dbReference type="Proteomes" id="UP000023152">
    <property type="component" value="Unassembled WGS sequence"/>
</dbReference>
<organism evidence="2 3">
    <name type="scientific">Reticulomyxa filosa</name>
    <dbReference type="NCBI Taxonomy" id="46433"/>
    <lineage>
        <taxon>Eukaryota</taxon>
        <taxon>Sar</taxon>
        <taxon>Rhizaria</taxon>
        <taxon>Retaria</taxon>
        <taxon>Foraminifera</taxon>
        <taxon>Monothalamids</taxon>
        <taxon>Reticulomyxidae</taxon>
        <taxon>Reticulomyxa</taxon>
    </lineage>
</organism>
<dbReference type="GO" id="GO:0005615">
    <property type="term" value="C:extracellular space"/>
    <property type="evidence" value="ECO:0007669"/>
    <property type="project" value="TreeGrafter"/>
</dbReference>
<keyword evidence="3" id="KW-1185">Reference proteome</keyword>
<reference evidence="2 3" key="1">
    <citation type="journal article" date="2013" name="Curr. Biol.">
        <title>The Genome of the Foraminiferan Reticulomyxa filosa.</title>
        <authorList>
            <person name="Glockner G."/>
            <person name="Hulsmann N."/>
            <person name="Schleicher M."/>
            <person name="Noegel A.A."/>
            <person name="Eichinger L."/>
            <person name="Gallinger C."/>
            <person name="Pawlowski J."/>
            <person name="Sierra R."/>
            <person name="Euteneuer U."/>
            <person name="Pillet L."/>
            <person name="Moustafa A."/>
            <person name="Platzer M."/>
            <person name="Groth M."/>
            <person name="Szafranski K."/>
            <person name="Schliwa M."/>
        </authorList>
    </citation>
    <scope>NUCLEOTIDE SEQUENCE [LARGE SCALE GENOMIC DNA]</scope>
</reference>
<dbReference type="GO" id="GO:0042277">
    <property type="term" value="F:peptide binding"/>
    <property type="evidence" value="ECO:0007669"/>
    <property type="project" value="TreeGrafter"/>
</dbReference>
<dbReference type="GO" id="GO:0043171">
    <property type="term" value="P:peptide catabolic process"/>
    <property type="evidence" value="ECO:0007669"/>
    <property type="project" value="TreeGrafter"/>
</dbReference>
<protein>
    <recommendedName>
        <fullName evidence="1">Aminopeptidase N-like N-terminal domain-containing protein</fullName>
    </recommendedName>
</protein>
<evidence type="ECO:0000313" key="3">
    <source>
        <dbReference type="Proteomes" id="UP000023152"/>
    </source>
</evidence>
<comment type="caution">
    <text evidence="2">The sequence shown here is derived from an EMBL/GenBank/DDBJ whole genome shotgun (WGS) entry which is preliminary data.</text>
</comment>
<dbReference type="InterPro" id="IPR050344">
    <property type="entry name" value="Peptidase_M1_aminopeptidases"/>
</dbReference>
<dbReference type="PANTHER" id="PTHR11533:SF174">
    <property type="entry name" value="PUROMYCIN-SENSITIVE AMINOPEPTIDASE-RELATED"/>
    <property type="match status" value="1"/>
</dbReference>
<feature type="non-terminal residue" evidence="2">
    <location>
        <position position="275"/>
    </location>
</feature>
<accession>X6P633</accession>
<dbReference type="PANTHER" id="PTHR11533">
    <property type="entry name" value="PROTEASE M1 ZINC METALLOPROTEASE"/>
    <property type="match status" value="1"/>
</dbReference>
<evidence type="ECO:0000259" key="1">
    <source>
        <dbReference type="Pfam" id="PF17900"/>
    </source>
</evidence>